<feature type="domain" description="DUF3945" evidence="2">
    <location>
        <begin position="340"/>
        <end position="388"/>
    </location>
</feature>
<dbReference type="InterPro" id="IPR025343">
    <property type="entry name" value="DUF4099"/>
</dbReference>
<protein>
    <recommendedName>
        <fullName evidence="5">DUF3945 domain-containing protein</fullName>
    </recommendedName>
</protein>
<feature type="compositionally biased region" description="Basic and acidic residues" evidence="1">
    <location>
        <begin position="418"/>
        <end position="430"/>
    </location>
</feature>
<gene>
    <name evidence="4" type="ORF">KL86DYS1_10026</name>
</gene>
<evidence type="ECO:0000259" key="3">
    <source>
        <dbReference type="Pfam" id="PF13351"/>
    </source>
</evidence>
<feature type="compositionally biased region" description="Low complexity" evidence="1">
    <location>
        <begin position="322"/>
        <end position="332"/>
    </location>
</feature>
<dbReference type="Pfam" id="PF13351">
    <property type="entry name" value="DUF4099"/>
    <property type="match status" value="1"/>
</dbReference>
<feature type="compositionally biased region" description="Basic and acidic residues" evidence="1">
    <location>
        <begin position="439"/>
        <end position="451"/>
    </location>
</feature>
<dbReference type="AlphaFoldDB" id="A0A212IT85"/>
<evidence type="ECO:0000259" key="2">
    <source>
        <dbReference type="Pfam" id="PF13101"/>
    </source>
</evidence>
<dbReference type="RefSeq" id="WP_296937690.1">
    <property type="nucleotide sequence ID" value="NZ_LT599032.1"/>
</dbReference>
<feature type="region of interest" description="Disordered" evidence="1">
    <location>
        <begin position="317"/>
        <end position="353"/>
    </location>
</feature>
<organism evidence="4">
    <name type="scientific">uncultured Dysgonomonas sp</name>
    <dbReference type="NCBI Taxonomy" id="206096"/>
    <lineage>
        <taxon>Bacteria</taxon>
        <taxon>Pseudomonadati</taxon>
        <taxon>Bacteroidota</taxon>
        <taxon>Bacteroidia</taxon>
        <taxon>Bacteroidales</taxon>
        <taxon>Dysgonomonadaceae</taxon>
        <taxon>Dysgonomonas</taxon>
        <taxon>environmental samples</taxon>
    </lineage>
</organism>
<evidence type="ECO:0000256" key="1">
    <source>
        <dbReference type="SAM" id="MobiDB-lite"/>
    </source>
</evidence>
<name>A0A212IT85_9BACT</name>
<reference evidence="4" key="1">
    <citation type="submission" date="2016-04" db="EMBL/GenBank/DDBJ databases">
        <authorList>
            <person name="Evans L.H."/>
            <person name="Alamgir A."/>
            <person name="Owens N."/>
            <person name="Weber N.D."/>
            <person name="Virtaneva K."/>
            <person name="Barbian K."/>
            <person name="Babar A."/>
            <person name="Rosenke K."/>
        </authorList>
    </citation>
    <scope>NUCLEOTIDE SEQUENCE</scope>
    <source>
        <strain evidence="4">86-1</strain>
    </source>
</reference>
<evidence type="ECO:0000313" key="4">
    <source>
        <dbReference type="EMBL" id="SBV90377.1"/>
    </source>
</evidence>
<sequence>MNEQVNDQEILLVTEKDTNNLNVVSGINEDGTPKSVKPSKENEPAFLKIDKNADVLENFFKNFLSQSKDPTHFHFFKIPMELFESITPVLKEMLKDPNNPSNKEALDAYKVLPEAFAPKEYQALDESRINWDQLAQLGITKEKLEKSGSLEPMLNWQKSPVLVTIKTEALGESVYSDARLSFREDADGNLKLRIHNMRNAPELNFPFMGATFTKEDKDNLRQTGNAGRLIEIEPKEGMKMQAFVSIDKLTNELVALRADRVKIPDEFKGVKLSEEQQKDLAEGKGIYLENMKSKKDTLFSGTVQVNADRRSLEIHFGNNPRQSQSQHQSESQNEAPKTFRKKELTEDQQASLNEGKTVYVSGLTDRNGKNYNGYITWKPEDGKTNFMFATDYKKALEQGLVKPDDRHKVQVAVNSEGKTNEATRKVKKTLEQGQTAPSEKQKEKEENKQEQEESQQQTRGRRM</sequence>
<feature type="region of interest" description="Disordered" evidence="1">
    <location>
        <begin position="412"/>
        <end position="463"/>
    </location>
</feature>
<dbReference type="InterPro" id="IPR025222">
    <property type="entry name" value="DUF3945"/>
</dbReference>
<accession>A0A212IT85</accession>
<dbReference type="EMBL" id="FLUM01000001">
    <property type="protein sequence ID" value="SBV90377.1"/>
    <property type="molecule type" value="Genomic_DNA"/>
</dbReference>
<dbReference type="Pfam" id="PF13101">
    <property type="entry name" value="DUF3945"/>
    <property type="match status" value="2"/>
</dbReference>
<feature type="domain" description="DUF3945" evidence="2">
    <location>
        <begin position="264"/>
        <end position="314"/>
    </location>
</feature>
<feature type="domain" description="DUF4099" evidence="3">
    <location>
        <begin position="125"/>
        <end position="206"/>
    </location>
</feature>
<proteinExistence type="predicted"/>
<evidence type="ECO:0008006" key="5">
    <source>
        <dbReference type="Google" id="ProtNLM"/>
    </source>
</evidence>